<organism evidence="9 10">
    <name type="scientific">Pelistega europaea</name>
    <dbReference type="NCBI Taxonomy" id="106147"/>
    <lineage>
        <taxon>Bacteria</taxon>
        <taxon>Pseudomonadati</taxon>
        <taxon>Pseudomonadota</taxon>
        <taxon>Betaproteobacteria</taxon>
        <taxon>Burkholderiales</taxon>
        <taxon>Alcaligenaceae</taxon>
        <taxon>Pelistega</taxon>
    </lineage>
</organism>
<feature type="domain" description="OB-fold nucleic acid binding" evidence="8">
    <location>
        <begin position="18"/>
        <end position="111"/>
    </location>
</feature>
<keyword evidence="4 5" id="KW-0269">Exonuclease</keyword>
<dbReference type="NCBIfam" id="TIGR00237">
    <property type="entry name" value="xseA"/>
    <property type="match status" value="1"/>
</dbReference>
<comment type="catalytic activity">
    <reaction evidence="5 6">
        <text>Exonucleolytic cleavage in either 5'- to 3'- or 3'- to 5'-direction to yield nucleoside 5'-phosphates.</text>
        <dbReference type="EC" id="3.1.11.6"/>
    </reaction>
</comment>
<gene>
    <name evidence="5 9" type="primary">xseA</name>
    <name evidence="9" type="ORF">HKX40_06165</name>
</gene>
<evidence type="ECO:0000259" key="8">
    <source>
        <dbReference type="Pfam" id="PF13742"/>
    </source>
</evidence>
<dbReference type="Pfam" id="PF02601">
    <property type="entry name" value="Exonuc_VII_L"/>
    <property type="match status" value="1"/>
</dbReference>
<evidence type="ECO:0000313" key="9">
    <source>
        <dbReference type="EMBL" id="NOL49718.1"/>
    </source>
</evidence>
<keyword evidence="2 5" id="KW-0540">Nuclease</keyword>
<dbReference type="GO" id="GO:0009318">
    <property type="term" value="C:exodeoxyribonuclease VII complex"/>
    <property type="evidence" value="ECO:0007669"/>
    <property type="project" value="UniProtKB-UniRule"/>
</dbReference>
<comment type="subunit">
    <text evidence="5">Heterooligomer composed of large and small subunits.</text>
</comment>
<dbReference type="InterPro" id="IPR003753">
    <property type="entry name" value="Exonuc_VII_L"/>
</dbReference>
<evidence type="ECO:0000256" key="2">
    <source>
        <dbReference type="ARBA" id="ARBA00022722"/>
    </source>
</evidence>
<protein>
    <recommendedName>
        <fullName evidence="5">Exodeoxyribonuclease 7 large subunit</fullName>
        <ecNumber evidence="5">3.1.11.6</ecNumber>
    </recommendedName>
    <alternativeName>
        <fullName evidence="5">Exodeoxyribonuclease VII large subunit</fullName>
        <shortName evidence="5">Exonuclease VII large subunit</shortName>
    </alternativeName>
</protein>
<comment type="similarity">
    <text evidence="5 6">Belongs to the XseA family.</text>
</comment>
<keyword evidence="1 5" id="KW-0963">Cytoplasm</keyword>
<evidence type="ECO:0000313" key="10">
    <source>
        <dbReference type="Proteomes" id="UP000541421"/>
    </source>
</evidence>
<comment type="function">
    <text evidence="5">Bidirectionally degrades single-stranded DNA into large acid-insoluble oligonucleotides, which are then degraded further into small acid-soluble oligonucleotides.</text>
</comment>
<accession>A0A7Y4LA61</accession>
<dbReference type="HAMAP" id="MF_00378">
    <property type="entry name" value="Exonuc_7_L"/>
    <property type="match status" value="1"/>
</dbReference>
<dbReference type="EMBL" id="JABGBO010000005">
    <property type="protein sequence ID" value="NOL49718.1"/>
    <property type="molecule type" value="Genomic_DNA"/>
</dbReference>
<dbReference type="InterPro" id="IPR020579">
    <property type="entry name" value="Exonuc_VII_lsu_C"/>
</dbReference>
<comment type="caution">
    <text evidence="9">The sequence shown here is derived from an EMBL/GenBank/DDBJ whole genome shotgun (WGS) entry which is preliminary data.</text>
</comment>
<dbReference type="GO" id="GO:0005737">
    <property type="term" value="C:cytoplasm"/>
    <property type="evidence" value="ECO:0007669"/>
    <property type="project" value="UniProtKB-SubCell"/>
</dbReference>
<dbReference type="PANTHER" id="PTHR30008">
    <property type="entry name" value="EXODEOXYRIBONUCLEASE 7 LARGE SUBUNIT"/>
    <property type="match status" value="1"/>
</dbReference>
<comment type="subcellular location">
    <subcellularLocation>
        <location evidence="5 6">Cytoplasm</location>
    </subcellularLocation>
</comment>
<evidence type="ECO:0000256" key="5">
    <source>
        <dbReference type="HAMAP-Rule" id="MF_00378"/>
    </source>
</evidence>
<dbReference type="AlphaFoldDB" id="A0A7Y4LA61"/>
<dbReference type="PANTHER" id="PTHR30008:SF0">
    <property type="entry name" value="EXODEOXYRIBONUCLEASE 7 LARGE SUBUNIT"/>
    <property type="match status" value="1"/>
</dbReference>
<feature type="domain" description="Exonuclease VII large subunit C-terminal" evidence="7">
    <location>
        <begin position="134"/>
        <end position="359"/>
    </location>
</feature>
<evidence type="ECO:0000259" key="7">
    <source>
        <dbReference type="Pfam" id="PF02601"/>
    </source>
</evidence>
<keyword evidence="10" id="KW-1185">Reference proteome</keyword>
<proteinExistence type="inferred from homology"/>
<evidence type="ECO:0000256" key="3">
    <source>
        <dbReference type="ARBA" id="ARBA00022801"/>
    </source>
</evidence>
<keyword evidence="3 5" id="KW-0378">Hydrolase</keyword>
<dbReference type="GO" id="GO:0003676">
    <property type="term" value="F:nucleic acid binding"/>
    <property type="evidence" value="ECO:0007669"/>
    <property type="project" value="InterPro"/>
</dbReference>
<dbReference type="GO" id="GO:0008855">
    <property type="term" value="F:exodeoxyribonuclease VII activity"/>
    <property type="evidence" value="ECO:0007669"/>
    <property type="project" value="UniProtKB-UniRule"/>
</dbReference>
<evidence type="ECO:0000256" key="4">
    <source>
        <dbReference type="ARBA" id="ARBA00022839"/>
    </source>
</evidence>
<dbReference type="CDD" id="cd04489">
    <property type="entry name" value="ExoVII_LU_OBF"/>
    <property type="match status" value="1"/>
</dbReference>
<dbReference type="InterPro" id="IPR025824">
    <property type="entry name" value="OB-fold_nuc-bd_dom"/>
</dbReference>
<evidence type="ECO:0000256" key="6">
    <source>
        <dbReference type="RuleBase" id="RU004355"/>
    </source>
</evidence>
<dbReference type="Pfam" id="PF13742">
    <property type="entry name" value="tRNA_anti_2"/>
    <property type="match status" value="1"/>
</dbReference>
<dbReference type="Proteomes" id="UP000541421">
    <property type="component" value="Unassembled WGS sequence"/>
</dbReference>
<dbReference type="EC" id="3.1.11.6" evidence="5"/>
<name>A0A7Y4LA61_9BURK</name>
<reference evidence="9 10" key="1">
    <citation type="submission" date="2020-05" db="EMBL/GenBank/DDBJ databases">
        <authorList>
            <person name="Niu N."/>
        </authorList>
    </citation>
    <scope>NUCLEOTIDE SEQUENCE [LARGE SCALE GENOMIC DNA]</scope>
    <source>
        <strain evidence="9 10">LMG10982</strain>
    </source>
</reference>
<dbReference type="GO" id="GO:0006308">
    <property type="term" value="P:DNA catabolic process"/>
    <property type="evidence" value="ECO:0007669"/>
    <property type="project" value="UniProtKB-UniRule"/>
</dbReference>
<sequence length="495" mass="56245">MPYPNFNTHESNQSNEVISVAQLNRYVSQVLDQQVPMLWIKGEISNFTAAASGHWYLSLKDNSAAVRGVMFRGRTMGVNFRPQNGVEVEVLARVTLYEPRGDYQIQIEQMRRAGLGNLYEAFLRIKERLSQEGLLDSARKKPLPYFIGTVGVVTSLGAAALHDVLTAIRRRAPYIRVIVYPSLVQGRDAPAALIKALQQAQARQEVDVVLLVRGGGSIEDLWAFNDEQLARTIAQMTLPVVSGVGHETDFTIADFVADVRAPTPTAAAEMVSITTQAWREHLAQYMQRLGRQLERQLQTNSMRVDRASARLISPQQRLQQLSQQQRFLQQRLQQSMSQLLHDKQNELTQEVRALYAHRPQLAPHIRQLRQLQQRMAWLLPQQIAPKQLQLQQLQQRLAKTLKQQILPQLSKVEQLHHRLVRAMPKYLAMQQSRLQAKSEALVAYNPRAILKRGYSITYDAQSHIIRQSSDTQEGQTLRIELANGSLDVVVLAEQK</sequence>
<evidence type="ECO:0000256" key="1">
    <source>
        <dbReference type="ARBA" id="ARBA00022490"/>
    </source>
</evidence>